<keyword evidence="1" id="KW-0812">Transmembrane</keyword>
<dbReference type="Proteomes" id="UP000255234">
    <property type="component" value="Unassembled WGS sequence"/>
</dbReference>
<sequence length="223" mass="25058">MKVISLRYFYFFLGIIINSFGIAFITKSNLGTSQISSIPYIFSLEYTDFSFGLTTFIFNIIFILIEIALLRRDFEPIQFLQIVANIIFSFFIDVSMNLLSAFEPETIIVKLISLFIGCFILAIGISIEVAPNVIVVPGEGVVRALALVIALKKPQIKFGTVKIYFDITLIVIACILSFIFFGELNGIGIGTIISALFVGKCINIVNKYFKFLTHIRNLQYIKS</sequence>
<gene>
    <name evidence="2" type="ORF">NCTC10571_00251</name>
</gene>
<feature type="transmembrane region" description="Helical" evidence="1">
    <location>
        <begin position="76"/>
        <end position="95"/>
    </location>
</feature>
<reference evidence="2 3" key="1">
    <citation type="submission" date="2018-06" db="EMBL/GenBank/DDBJ databases">
        <authorList>
            <consortium name="Pathogen Informatics"/>
            <person name="Doyle S."/>
        </authorList>
    </citation>
    <scope>NUCLEOTIDE SEQUENCE [LARGE SCALE GENOMIC DNA]</scope>
    <source>
        <strain evidence="2 3">NCTC10571</strain>
    </source>
</reference>
<dbReference type="Pfam" id="PF19700">
    <property type="entry name" value="DUF6198"/>
    <property type="match status" value="1"/>
</dbReference>
<feature type="transmembrane region" description="Helical" evidence="1">
    <location>
        <begin position="46"/>
        <end position="70"/>
    </location>
</feature>
<feature type="transmembrane region" description="Helical" evidence="1">
    <location>
        <begin position="6"/>
        <end position="25"/>
    </location>
</feature>
<keyword evidence="1" id="KW-0472">Membrane</keyword>
<protein>
    <submittedName>
        <fullName evidence="2">Uncharacterized BCR, YitT family COG1284</fullName>
    </submittedName>
</protein>
<feature type="transmembrane region" description="Helical" evidence="1">
    <location>
        <begin position="107"/>
        <end position="127"/>
    </location>
</feature>
<keyword evidence="1" id="KW-1133">Transmembrane helix</keyword>
<name>A0A378NP23_9FIRM</name>
<organism evidence="2 3">
    <name type="scientific">Megamonas hypermegale</name>
    <dbReference type="NCBI Taxonomy" id="158847"/>
    <lineage>
        <taxon>Bacteria</taxon>
        <taxon>Bacillati</taxon>
        <taxon>Bacillota</taxon>
        <taxon>Negativicutes</taxon>
        <taxon>Selenomonadales</taxon>
        <taxon>Selenomonadaceae</taxon>
        <taxon>Megamonas</taxon>
    </lineage>
</organism>
<evidence type="ECO:0000313" key="2">
    <source>
        <dbReference type="EMBL" id="STY70140.1"/>
    </source>
</evidence>
<evidence type="ECO:0000313" key="3">
    <source>
        <dbReference type="Proteomes" id="UP000255234"/>
    </source>
</evidence>
<accession>A0A378NP23</accession>
<feature type="transmembrane region" description="Helical" evidence="1">
    <location>
        <begin position="163"/>
        <end position="181"/>
    </location>
</feature>
<dbReference type="PANTHER" id="PTHR40078:SF1">
    <property type="entry name" value="INTEGRAL MEMBRANE PROTEIN"/>
    <property type="match status" value="1"/>
</dbReference>
<proteinExistence type="predicted"/>
<dbReference type="AlphaFoldDB" id="A0A378NP23"/>
<dbReference type="PANTHER" id="PTHR40078">
    <property type="entry name" value="INTEGRAL MEMBRANE PROTEIN-RELATED"/>
    <property type="match status" value="1"/>
</dbReference>
<dbReference type="EMBL" id="UGPP01000001">
    <property type="protein sequence ID" value="STY70140.1"/>
    <property type="molecule type" value="Genomic_DNA"/>
</dbReference>
<dbReference type="RefSeq" id="WP_018998636.1">
    <property type="nucleotide sequence ID" value="NZ_UGPP01000001.1"/>
</dbReference>
<evidence type="ECO:0000256" key="1">
    <source>
        <dbReference type="SAM" id="Phobius"/>
    </source>
</evidence>
<dbReference type="InterPro" id="IPR038750">
    <property type="entry name" value="YczE/YyaS-like"/>
</dbReference>
<feature type="transmembrane region" description="Helical" evidence="1">
    <location>
        <begin position="187"/>
        <end position="206"/>
    </location>
</feature>